<feature type="compositionally biased region" description="Gly residues" evidence="2">
    <location>
        <begin position="141"/>
        <end position="159"/>
    </location>
</feature>
<keyword evidence="6" id="KW-1185">Reference proteome</keyword>
<dbReference type="PANTHER" id="PTHR11864">
    <property type="entry name" value="PRE-MRNA-PROCESSING PROTEIN PRP40"/>
    <property type="match status" value="1"/>
</dbReference>
<keyword evidence="1" id="KW-0175">Coiled coil</keyword>
<evidence type="ECO:0000313" key="5">
    <source>
        <dbReference type="EMBL" id="KAL3787446.1"/>
    </source>
</evidence>
<dbReference type="Gene3D" id="1.10.10.440">
    <property type="entry name" value="FF domain"/>
    <property type="match status" value="4"/>
</dbReference>
<feature type="compositionally biased region" description="Polar residues" evidence="2">
    <location>
        <begin position="330"/>
        <end position="342"/>
    </location>
</feature>
<feature type="coiled-coil region" evidence="1">
    <location>
        <begin position="696"/>
        <end position="723"/>
    </location>
</feature>
<feature type="domain" description="WW" evidence="3">
    <location>
        <begin position="361"/>
        <end position="394"/>
    </location>
</feature>
<dbReference type="CDD" id="cd00201">
    <property type="entry name" value="WW"/>
    <property type="match status" value="1"/>
</dbReference>
<feature type="compositionally biased region" description="Polar residues" evidence="2">
    <location>
        <begin position="404"/>
        <end position="427"/>
    </location>
</feature>
<feature type="compositionally biased region" description="Gly residues" evidence="2">
    <location>
        <begin position="27"/>
        <end position="59"/>
    </location>
</feature>
<dbReference type="PANTHER" id="PTHR11864:SF0">
    <property type="entry name" value="PRP40 PRE-MRNA PROCESSING FACTOR 40 HOMOLOG A (YEAST)"/>
    <property type="match status" value="1"/>
</dbReference>
<evidence type="ECO:0000313" key="6">
    <source>
        <dbReference type="Proteomes" id="UP001530315"/>
    </source>
</evidence>
<dbReference type="PROSITE" id="PS51676">
    <property type="entry name" value="FF"/>
    <property type="match status" value="1"/>
</dbReference>
<feature type="compositionally biased region" description="Gly residues" evidence="2">
    <location>
        <begin position="1"/>
        <end position="11"/>
    </location>
</feature>
<dbReference type="InterPro" id="IPR039726">
    <property type="entry name" value="Prp40-like"/>
</dbReference>
<feature type="compositionally biased region" description="Pro residues" evidence="2">
    <location>
        <begin position="308"/>
        <end position="323"/>
    </location>
</feature>
<feature type="compositionally biased region" description="Basic and acidic residues" evidence="2">
    <location>
        <begin position="465"/>
        <end position="475"/>
    </location>
</feature>
<dbReference type="SUPFAM" id="SSF81698">
    <property type="entry name" value="FF domain"/>
    <property type="match status" value="4"/>
</dbReference>
<feature type="region of interest" description="Disordered" evidence="2">
    <location>
        <begin position="859"/>
        <end position="893"/>
    </location>
</feature>
<reference evidence="5 6" key="1">
    <citation type="submission" date="2024-10" db="EMBL/GenBank/DDBJ databases">
        <title>Updated reference genomes for cyclostephanoid diatoms.</title>
        <authorList>
            <person name="Roberts W.R."/>
            <person name="Alverson A.J."/>
        </authorList>
    </citation>
    <scope>NUCLEOTIDE SEQUENCE [LARGE SCALE GENOMIC DNA]</scope>
    <source>
        <strain evidence="5 6">AJA276-08</strain>
    </source>
</reference>
<dbReference type="AlphaFoldDB" id="A0ABD3PJE7"/>
<feature type="compositionally biased region" description="Low complexity" evidence="2">
    <location>
        <begin position="266"/>
        <end position="307"/>
    </location>
</feature>
<dbReference type="SMART" id="SM00441">
    <property type="entry name" value="FF"/>
    <property type="match status" value="3"/>
</dbReference>
<dbReference type="SUPFAM" id="SSF51045">
    <property type="entry name" value="WW domain"/>
    <property type="match status" value="1"/>
</dbReference>
<feature type="compositionally biased region" description="Acidic residues" evidence="2">
    <location>
        <begin position="876"/>
        <end position="893"/>
    </location>
</feature>
<dbReference type="InterPro" id="IPR002713">
    <property type="entry name" value="FF_domain"/>
</dbReference>
<dbReference type="SMART" id="SM00456">
    <property type="entry name" value="WW"/>
    <property type="match status" value="2"/>
</dbReference>
<feature type="compositionally biased region" description="Gly residues" evidence="2">
    <location>
        <begin position="87"/>
        <end position="106"/>
    </location>
</feature>
<organism evidence="5 6">
    <name type="scientific">Stephanodiscus triporus</name>
    <dbReference type="NCBI Taxonomy" id="2934178"/>
    <lineage>
        <taxon>Eukaryota</taxon>
        <taxon>Sar</taxon>
        <taxon>Stramenopiles</taxon>
        <taxon>Ochrophyta</taxon>
        <taxon>Bacillariophyta</taxon>
        <taxon>Coscinodiscophyceae</taxon>
        <taxon>Thalassiosirophycidae</taxon>
        <taxon>Stephanodiscales</taxon>
        <taxon>Stephanodiscaceae</taxon>
        <taxon>Stephanodiscus</taxon>
    </lineage>
</organism>
<feature type="domain" description="FF" evidence="4">
    <location>
        <begin position="561"/>
        <end position="621"/>
    </location>
</feature>
<name>A0ABD3PJE7_9STRA</name>
<dbReference type="Pfam" id="PF01846">
    <property type="entry name" value="FF"/>
    <property type="match status" value="2"/>
</dbReference>
<feature type="region of interest" description="Disordered" evidence="2">
    <location>
        <begin position="404"/>
        <end position="485"/>
    </location>
</feature>
<dbReference type="EMBL" id="JALLAZ020000780">
    <property type="protein sequence ID" value="KAL3787446.1"/>
    <property type="molecule type" value="Genomic_DNA"/>
</dbReference>
<feature type="compositionally biased region" description="Pro residues" evidence="2">
    <location>
        <begin position="168"/>
        <end position="178"/>
    </location>
</feature>
<protein>
    <submittedName>
        <fullName evidence="5">Uncharacterized protein</fullName>
    </submittedName>
</protein>
<dbReference type="PROSITE" id="PS50020">
    <property type="entry name" value="WW_DOMAIN_2"/>
    <property type="match status" value="1"/>
</dbReference>
<dbReference type="Proteomes" id="UP001530315">
    <property type="component" value="Unassembled WGS sequence"/>
</dbReference>
<dbReference type="GO" id="GO:0005634">
    <property type="term" value="C:nucleus"/>
    <property type="evidence" value="ECO:0007669"/>
    <property type="project" value="UniProtKB-ARBA"/>
</dbReference>
<dbReference type="InterPro" id="IPR036020">
    <property type="entry name" value="WW_dom_sf"/>
</dbReference>
<accession>A0ABD3PJE7</accession>
<dbReference type="InterPro" id="IPR001202">
    <property type="entry name" value="WW_dom"/>
</dbReference>
<comment type="caution">
    <text evidence="5">The sequence shown here is derived from an EMBL/GenBank/DDBJ whole genome shotgun (WGS) entry which is preliminary data.</text>
</comment>
<evidence type="ECO:0000259" key="3">
    <source>
        <dbReference type="PROSITE" id="PS50020"/>
    </source>
</evidence>
<feature type="compositionally biased region" description="Low complexity" evidence="2">
    <location>
        <begin position="343"/>
        <end position="360"/>
    </location>
</feature>
<evidence type="ECO:0000256" key="1">
    <source>
        <dbReference type="SAM" id="Coils"/>
    </source>
</evidence>
<proteinExistence type="predicted"/>
<feature type="compositionally biased region" description="Pro residues" evidence="2">
    <location>
        <begin position="232"/>
        <end position="253"/>
    </location>
</feature>
<dbReference type="PROSITE" id="PS01159">
    <property type="entry name" value="WW_DOMAIN_1"/>
    <property type="match status" value="1"/>
</dbReference>
<sequence length="893" mass="98536">MNRGRGGGGGPPMQATMGRGGPFFDQLGGGGFGPGPDRGGGGGFGGGPMGGGGGRGGGPPYGPPMGMPHPHDGMMNTGRGGPPGPHMMGGGGPMMMGPPGRGGGHFSPGMGAPPPHMMGRNDNRGPPPPPPRGGMMMMGDQRGGGPPMMGMGGPGGGGQMMMQHHGQNPPPPPPPPPPRHGHPNNQMNMNAPPGPPMMGGYPNQPPFNNNMGPPQHHPHMQMNANPHMQIAPGPPPHPPGMPPNQPPFSPMMRPPNQQHAYGQGFPPQHQHQQQQHQQPQQMNQLMTPQQPQQYQQHPPHMNMQQPAPGMPPQQYPPYQPPPQSLQQPPSFIQNGGQTQNVHQLSQSSLVAAASASSTQSKNADAAWTEHKSPTGVPYYYNTVTGVSTYDRPAAFPASAAVTSLEQASPTVANPSPTSKSKWQTFTDEGTGKKYYSDGTHTTWTRPAELPPEDGDAAAPLSSKRQKSDVEDEDRRPRKKKADKGSDAISLYANKAEAVAAFKGLLLAKDIAPSTKWADVVRACSDDSRWEACSTMGERKQALAEYQTKRANELKDVKRQEKVRAKEAYQRLLADVLPSSKTFAPGTSRFMDIRDLLSKDDRFYAVEDETTREELFYEYVEEMRKKAERSKHNKKREAKEGCLKFLKGKEEEGKLTFASTWTTFLSSLTDTEKSDLRFKISNNMSETDRQLYFSDYVIELQNAEDEKRRRIRDARHRAEKAQRDAFRDRLVELAKSGIITPETRWHGVENKVFNDPTYESVQAQGREVARELFEDFVYEWKEEYRRDKVTLSRVWEMSKKEFAFDDDKANVEEFGKMMLEWSARSPDLYGEIRRMSNRENPLSSVHLFFNERRDELVFMKNGHGKKGGTGGLRNVDESSEDEGEIIEDGEVAEN</sequence>
<dbReference type="InterPro" id="IPR036517">
    <property type="entry name" value="FF_domain_sf"/>
</dbReference>
<evidence type="ECO:0000259" key="4">
    <source>
        <dbReference type="PROSITE" id="PS51676"/>
    </source>
</evidence>
<feature type="region of interest" description="Disordered" evidence="2">
    <location>
        <begin position="1"/>
        <end position="376"/>
    </location>
</feature>
<evidence type="ECO:0000256" key="2">
    <source>
        <dbReference type="SAM" id="MobiDB-lite"/>
    </source>
</evidence>
<dbReference type="Gene3D" id="2.20.70.10">
    <property type="match status" value="1"/>
</dbReference>
<dbReference type="Pfam" id="PF00397">
    <property type="entry name" value="WW"/>
    <property type="match status" value="1"/>
</dbReference>
<gene>
    <name evidence="5" type="ORF">ACHAW5_008984</name>
</gene>